<reference evidence="2 3" key="1">
    <citation type="submission" date="2013-09" db="EMBL/GenBank/DDBJ databases">
        <title>Corchorus capsularis genome sequencing.</title>
        <authorList>
            <person name="Alam M."/>
            <person name="Haque M.S."/>
            <person name="Islam M.S."/>
            <person name="Emdad E.M."/>
            <person name="Islam M.M."/>
            <person name="Ahmed B."/>
            <person name="Halim A."/>
            <person name="Hossen Q.M.M."/>
            <person name="Hossain M.Z."/>
            <person name="Ahmed R."/>
            <person name="Khan M.M."/>
            <person name="Islam R."/>
            <person name="Rashid M.M."/>
            <person name="Khan S.A."/>
            <person name="Rahman M.S."/>
            <person name="Alam M."/>
        </authorList>
    </citation>
    <scope>NUCLEOTIDE SEQUENCE [LARGE SCALE GENOMIC DNA]</scope>
    <source>
        <strain evidence="3">cv. CVL-1</strain>
        <tissue evidence="2">Whole seedling</tissue>
    </source>
</reference>
<dbReference type="AlphaFoldDB" id="A0A1R3HI90"/>
<gene>
    <name evidence="2" type="ORF">CCACVL1_19164</name>
</gene>
<feature type="domain" description="Aminotransferase-like plant mobile" evidence="1">
    <location>
        <begin position="3"/>
        <end position="293"/>
    </location>
</feature>
<dbReference type="Proteomes" id="UP000188268">
    <property type="component" value="Unassembled WGS sequence"/>
</dbReference>
<protein>
    <recommendedName>
        <fullName evidence="1">Aminotransferase-like plant mobile domain-containing protein</fullName>
    </recommendedName>
</protein>
<comment type="caution">
    <text evidence="2">The sequence shown here is derived from an EMBL/GenBank/DDBJ whole genome shotgun (WGS) entry which is preliminary data.</text>
</comment>
<dbReference type="OrthoDB" id="1421598at2759"/>
<evidence type="ECO:0000313" key="2">
    <source>
        <dbReference type="EMBL" id="OMO69984.1"/>
    </source>
</evidence>
<dbReference type="Gramene" id="OMO69984">
    <property type="protein sequence ID" value="OMO69984"/>
    <property type="gene ID" value="CCACVL1_19164"/>
</dbReference>
<evidence type="ECO:0000313" key="3">
    <source>
        <dbReference type="Proteomes" id="UP000188268"/>
    </source>
</evidence>
<dbReference type="EMBL" id="AWWV01011892">
    <property type="protein sequence ID" value="OMO69984.1"/>
    <property type="molecule type" value="Genomic_DNA"/>
</dbReference>
<dbReference type="STRING" id="210143.A0A1R3HI90"/>
<name>A0A1R3HI90_COCAP</name>
<accession>A0A1R3HI90</accession>
<organism evidence="2 3">
    <name type="scientific">Corchorus capsularis</name>
    <name type="common">Jute</name>
    <dbReference type="NCBI Taxonomy" id="210143"/>
    <lineage>
        <taxon>Eukaryota</taxon>
        <taxon>Viridiplantae</taxon>
        <taxon>Streptophyta</taxon>
        <taxon>Embryophyta</taxon>
        <taxon>Tracheophyta</taxon>
        <taxon>Spermatophyta</taxon>
        <taxon>Magnoliopsida</taxon>
        <taxon>eudicotyledons</taxon>
        <taxon>Gunneridae</taxon>
        <taxon>Pentapetalae</taxon>
        <taxon>rosids</taxon>
        <taxon>malvids</taxon>
        <taxon>Malvales</taxon>
        <taxon>Malvaceae</taxon>
        <taxon>Grewioideae</taxon>
        <taxon>Apeibeae</taxon>
        <taxon>Corchorus</taxon>
    </lineage>
</organism>
<proteinExistence type="predicted"/>
<dbReference type="Pfam" id="PF10536">
    <property type="entry name" value="PMD"/>
    <property type="match status" value="1"/>
</dbReference>
<sequence>MPERWNKSTHTFIAIFGEITVTLEDVDVATLLPILGDLDPRTVNLDADEQAIEASLLAAHSKISAGKKFNNAKTVKLFNWLQCYGKLDSDIVVLHRRAILVLLWLSKFVFGGFPGDRVLIELVRVDIKLFRGFSLPLAPLVLGTLYHQLDTFFDDEMEGGGFFLIETVVCYPLLHGGFTLGGYPHACLWISKKVSVVEYNRLYTVFDDIKEFTWQPYYDSPDYVIQPRISSILMPTGSAPGEITVTDADLSLLEAYVCVTPRPLPFLSLAGSFGVTSYRLDRVMRQFGHDQGIQ</sequence>
<evidence type="ECO:0000259" key="1">
    <source>
        <dbReference type="Pfam" id="PF10536"/>
    </source>
</evidence>
<keyword evidence="3" id="KW-1185">Reference proteome</keyword>
<dbReference type="InterPro" id="IPR044824">
    <property type="entry name" value="MAIN-like"/>
</dbReference>
<dbReference type="PANTHER" id="PTHR46033:SF1">
    <property type="entry name" value="PROTEIN MAIN-LIKE 2"/>
    <property type="match status" value="1"/>
</dbReference>
<dbReference type="InterPro" id="IPR019557">
    <property type="entry name" value="AminoTfrase-like_pln_mobile"/>
</dbReference>
<dbReference type="GO" id="GO:0010073">
    <property type="term" value="P:meristem maintenance"/>
    <property type="evidence" value="ECO:0007669"/>
    <property type="project" value="InterPro"/>
</dbReference>
<dbReference type="PANTHER" id="PTHR46033">
    <property type="entry name" value="PROTEIN MAIN-LIKE 2"/>
    <property type="match status" value="1"/>
</dbReference>